<dbReference type="Pfam" id="PF02668">
    <property type="entry name" value="TauD"/>
    <property type="match status" value="1"/>
</dbReference>
<proteinExistence type="predicted"/>
<dbReference type="Gene3D" id="3.60.130.10">
    <property type="entry name" value="Clavaminate synthase-like"/>
    <property type="match status" value="1"/>
</dbReference>
<feature type="domain" description="TauD/TfdA-like" evidence="3">
    <location>
        <begin position="52"/>
        <end position="87"/>
    </location>
</feature>
<evidence type="ECO:0000256" key="2">
    <source>
        <dbReference type="ARBA" id="ARBA00023004"/>
    </source>
</evidence>
<dbReference type="InterPro" id="IPR003819">
    <property type="entry name" value="TauD/TfdA-like"/>
</dbReference>
<protein>
    <recommendedName>
        <fullName evidence="3">TauD/TfdA-like domain-containing protein</fullName>
    </recommendedName>
</protein>
<evidence type="ECO:0000313" key="4">
    <source>
        <dbReference type="EMBL" id="GAA0393132.1"/>
    </source>
</evidence>
<accession>A0ABP3I8Q8</accession>
<name>A0ABP3I8Q8_9ACTN</name>
<keyword evidence="5" id="KW-1185">Reference proteome</keyword>
<keyword evidence="2" id="KW-0408">Iron</keyword>
<dbReference type="RefSeq" id="WP_344020708.1">
    <property type="nucleotide sequence ID" value="NZ_BAAABX010000010.1"/>
</dbReference>
<dbReference type="EMBL" id="BAAABX010000010">
    <property type="protein sequence ID" value="GAA0393132.1"/>
    <property type="molecule type" value="Genomic_DNA"/>
</dbReference>
<evidence type="ECO:0000259" key="3">
    <source>
        <dbReference type="Pfam" id="PF02668"/>
    </source>
</evidence>
<organism evidence="4 5">
    <name type="scientific">Streptomyces luteireticuli</name>
    <dbReference type="NCBI Taxonomy" id="173858"/>
    <lineage>
        <taxon>Bacteria</taxon>
        <taxon>Bacillati</taxon>
        <taxon>Actinomycetota</taxon>
        <taxon>Actinomycetes</taxon>
        <taxon>Kitasatosporales</taxon>
        <taxon>Streptomycetaceae</taxon>
        <taxon>Streptomyces</taxon>
    </lineage>
</organism>
<reference evidence="5" key="1">
    <citation type="journal article" date="2019" name="Int. J. Syst. Evol. Microbiol.">
        <title>The Global Catalogue of Microorganisms (GCM) 10K type strain sequencing project: providing services to taxonomists for standard genome sequencing and annotation.</title>
        <authorList>
            <consortium name="The Broad Institute Genomics Platform"/>
            <consortium name="The Broad Institute Genome Sequencing Center for Infectious Disease"/>
            <person name="Wu L."/>
            <person name="Ma J."/>
        </authorList>
    </citation>
    <scope>NUCLEOTIDE SEQUENCE [LARGE SCALE GENOMIC DNA]</scope>
    <source>
        <strain evidence="5">JCM 4788</strain>
    </source>
</reference>
<dbReference type="Proteomes" id="UP001500879">
    <property type="component" value="Unassembled WGS sequence"/>
</dbReference>
<dbReference type="InterPro" id="IPR042098">
    <property type="entry name" value="TauD-like_sf"/>
</dbReference>
<gene>
    <name evidence="4" type="ORF">GCM10010357_12410</name>
</gene>
<comment type="caution">
    <text evidence="4">The sequence shown here is derived from an EMBL/GenBank/DDBJ whole genome shotgun (WGS) entry which is preliminary data.</text>
</comment>
<dbReference type="SUPFAM" id="SSF51197">
    <property type="entry name" value="Clavaminate synthase-like"/>
    <property type="match status" value="1"/>
</dbReference>
<sequence length="106" mass="11675">MPTTRRLAGHSETRGPRHPVLRDCWGCCVCDKQHKAGRRYWSAAIPSDRCAVLRIPLHPGDLLRLDNTVVLHGRTAFTDPPEPHARRRCRPACGVGFSCGAIAAVP</sequence>
<evidence type="ECO:0000256" key="1">
    <source>
        <dbReference type="ARBA" id="ARBA00023002"/>
    </source>
</evidence>
<evidence type="ECO:0000313" key="5">
    <source>
        <dbReference type="Proteomes" id="UP001500879"/>
    </source>
</evidence>
<keyword evidence="1" id="KW-0560">Oxidoreductase</keyword>